<sequence>MVEMRDAQDQSTTRFHLSFKGELNFLEGEEMMMVLYNSRRKVAVVVSFLLHIRLWRCMVDEQCAKQNVLPNDYNTPSQGEDGDNNDNCGSNAMEERGWMIMMMAVVVVVVHVLCEEEEGSHRGEELLQFWPWLQPFPAPCTYIIDGEVNFFAN</sequence>
<dbReference type="Proteomes" id="UP000026961">
    <property type="component" value="Chromosome 12"/>
</dbReference>
<reference evidence="2" key="1">
    <citation type="submission" date="2015-04" db="UniProtKB">
        <authorList>
            <consortium name="EnsemblPlants"/>
        </authorList>
    </citation>
    <scope>IDENTIFICATION</scope>
</reference>
<evidence type="ECO:0000256" key="1">
    <source>
        <dbReference type="SAM" id="MobiDB-lite"/>
    </source>
</evidence>
<dbReference type="HOGENOM" id="CLU_1716084_0_0_1"/>
<name>A0A0E0BNW2_9ORYZ</name>
<evidence type="ECO:0000313" key="3">
    <source>
        <dbReference type="Proteomes" id="UP000026961"/>
    </source>
</evidence>
<dbReference type="STRING" id="40148.A0A0E0BNW2"/>
<keyword evidence="3" id="KW-1185">Reference proteome</keyword>
<organism evidence="2">
    <name type="scientific">Oryza glumipatula</name>
    <dbReference type="NCBI Taxonomy" id="40148"/>
    <lineage>
        <taxon>Eukaryota</taxon>
        <taxon>Viridiplantae</taxon>
        <taxon>Streptophyta</taxon>
        <taxon>Embryophyta</taxon>
        <taxon>Tracheophyta</taxon>
        <taxon>Spermatophyta</taxon>
        <taxon>Magnoliopsida</taxon>
        <taxon>Liliopsida</taxon>
        <taxon>Poales</taxon>
        <taxon>Poaceae</taxon>
        <taxon>BOP clade</taxon>
        <taxon>Oryzoideae</taxon>
        <taxon>Oryzeae</taxon>
        <taxon>Oryzinae</taxon>
        <taxon>Oryza</taxon>
    </lineage>
</organism>
<accession>A0A0E0BNW2</accession>
<proteinExistence type="predicted"/>
<protein>
    <submittedName>
        <fullName evidence="2">Uncharacterized protein</fullName>
    </submittedName>
</protein>
<dbReference type="AlphaFoldDB" id="A0A0E0BNW2"/>
<feature type="region of interest" description="Disordered" evidence="1">
    <location>
        <begin position="70"/>
        <end position="89"/>
    </location>
</feature>
<dbReference type="Gramene" id="OGLUM12G03350.1">
    <property type="protein sequence ID" value="OGLUM12G03350.1"/>
    <property type="gene ID" value="OGLUM12G03350"/>
</dbReference>
<evidence type="ECO:0000313" key="2">
    <source>
        <dbReference type="EnsemblPlants" id="OGLUM12G03350.1"/>
    </source>
</evidence>
<reference evidence="2" key="2">
    <citation type="submission" date="2018-05" db="EMBL/GenBank/DDBJ databases">
        <title>OgluRS3 (Oryza glumaepatula Reference Sequence Version 3).</title>
        <authorList>
            <person name="Zhang J."/>
            <person name="Kudrna D."/>
            <person name="Lee S."/>
            <person name="Talag J."/>
            <person name="Welchert J."/>
            <person name="Wing R.A."/>
        </authorList>
    </citation>
    <scope>NUCLEOTIDE SEQUENCE [LARGE SCALE GENOMIC DNA]</scope>
</reference>
<dbReference type="EnsemblPlants" id="OGLUM12G03350.1">
    <property type="protein sequence ID" value="OGLUM12G03350.1"/>
    <property type="gene ID" value="OGLUM12G03350"/>
</dbReference>